<dbReference type="InterPro" id="IPR037175">
    <property type="entry name" value="KFase_sf"/>
</dbReference>
<keyword evidence="2" id="KW-1185">Reference proteome</keyword>
<dbReference type="SUPFAM" id="SSF102198">
    <property type="entry name" value="Putative cyclase"/>
    <property type="match status" value="1"/>
</dbReference>
<dbReference type="GO" id="GO:0004061">
    <property type="term" value="F:arylformamidase activity"/>
    <property type="evidence" value="ECO:0007669"/>
    <property type="project" value="InterPro"/>
</dbReference>
<accession>L1MES1</accession>
<dbReference type="PATRIC" id="fig|1035195.3.peg.1704"/>
<dbReference type="AlphaFoldDB" id="L1MES1"/>
<dbReference type="HOGENOM" id="CLU_030671_2_2_11"/>
<dbReference type="InterPro" id="IPR007325">
    <property type="entry name" value="KFase/CYL"/>
</dbReference>
<comment type="caution">
    <text evidence="1">The sequence shown here is derived from an EMBL/GenBank/DDBJ whole genome shotgun (WGS) entry which is preliminary data.</text>
</comment>
<evidence type="ECO:0000313" key="2">
    <source>
        <dbReference type="Proteomes" id="UP000010445"/>
    </source>
</evidence>
<dbReference type="RefSeq" id="WP_006064112.1">
    <property type="nucleotide sequence ID" value="NZ_KB290831.1"/>
</dbReference>
<dbReference type="PANTHER" id="PTHR31118">
    <property type="entry name" value="CYCLASE-LIKE PROTEIN 2"/>
    <property type="match status" value="1"/>
</dbReference>
<dbReference type="Pfam" id="PF04199">
    <property type="entry name" value="Cyclase"/>
    <property type="match status" value="1"/>
</dbReference>
<dbReference type="PANTHER" id="PTHR31118:SF12">
    <property type="entry name" value="CYCLASE-LIKE PROTEIN 2"/>
    <property type="match status" value="1"/>
</dbReference>
<proteinExistence type="predicted"/>
<protein>
    <submittedName>
        <fullName evidence="1">Putative cyclase</fullName>
    </submittedName>
</protein>
<dbReference type="Proteomes" id="UP000010445">
    <property type="component" value="Unassembled WGS sequence"/>
</dbReference>
<dbReference type="STRING" id="1035195.HMPREF9997_01887"/>
<name>L1MES1_9CORY</name>
<organism evidence="1 2">
    <name type="scientific">Corynebacterium durum F0235</name>
    <dbReference type="NCBI Taxonomy" id="1035195"/>
    <lineage>
        <taxon>Bacteria</taxon>
        <taxon>Bacillati</taxon>
        <taxon>Actinomycetota</taxon>
        <taxon>Actinomycetes</taxon>
        <taxon>Mycobacteriales</taxon>
        <taxon>Corynebacteriaceae</taxon>
        <taxon>Corynebacterium</taxon>
    </lineage>
</organism>
<dbReference type="EMBL" id="AMEM01000024">
    <property type="protein sequence ID" value="EKX89416.1"/>
    <property type="molecule type" value="Genomic_DNA"/>
</dbReference>
<dbReference type="OrthoDB" id="7067800at2"/>
<evidence type="ECO:0000313" key="1">
    <source>
        <dbReference type="EMBL" id="EKX89416.1"/>
    </source>
</evidence>
<reference evidence="1 2" key="1">
    <citation type="submission" date="2012-05" db="EMBL/GenBank/DDBJ databases">
        <authorList>
            <person name="Weinstock G."/>
            <person name="Sodergren E."/>
            <person name="Lobos E.A."/>
            <person name="Fulton L."/>
            <person name="Fulton R."/>
            <person name="Courtney L."/>
            <person name="Fronick C."/>
            <person name="O'Laughlin M."/>
            <person name="Godfrey J."/>
            <person name="Wilson R.M."/>
            <person name="Miner T."/>
            <person name="Farmer C."/>
            <person name="Delehaunty K."/>
            <person name="Cordes M."/>
            <person name="Minx P."/>
            <person name="Tomlinson C."/>
            <person name="Chen J."/>
            <person name="Wollam A."/>
            <person name="Pepin K.H."/>
            <person name="Bhonagiri V."/>
            <person name="Zhang X."/>
            <person name="Suruliraj S."/>
            <person name="Warren W."/>
            <person name="Mitreva M."/>
            <person name="Mardis E.R."/>
            <person name="Wilson R.K."/>
        </authorList>
    </citation>
    <scope>NUCLEOTIDE SEQUENCE [LARGE SCALE GENOMIC DNA]</scope>
    <source>
        <strain evidence="1 2">F0235</strain>
    </source>
</reference>
<gene>
    <name evidence="1" type="ORF">HMPREF9997_01887</name>
</gene>
<dbReference type="GO" id="GO:0019441">
    <property type="term" value="P:L-tryptophan catabolic process to kynurenine"/>
    <property type="evidence" value="ECO:0007669"/>
    <property type="project" value="InterPro"/>
</dbReference>
<dbReference type="Gene3D" id="3.50.30.50">
    <property type="entry name" value="Putative cyclase"/>
    <property type="match status" value="1"/>
</dbReference>
<sequence>MSDHELWNIASHLRTNFRYVDLTHAFFPGQPKFSMLEDQVTTRLFTVDEQGFTVDRYEIVGQWGTHVDPPIHFVNDARTLDELPVDEMILPLAVLDLHKEAEEFHNLAVTVDHIKAWEERNGRIPDGAFVALRTDWSKRWETDDLYGIDADGKRNCPGWSLEALKFLRNERGVVAIGHETTDTDPGASIDAGNFGCELYWLQEDRWQIELLNNLSEVPETGALIVASWPKPKGGTGFPARVFAIVPNNAE</sequence>
<dbReference type="eggNOG" id="COG1878">
    <property type="taxonomic scope" value="Bacteria"/>
</dbReference>